<dbReference type="Proteomes" id="UP000054018">
    <property type="component" value="Unassembled WGS sequence"/>
</dbReference>
<dbReference type="AlphaFoldDB" id="A0A0C9ZNV3"/>
<organism evidence="1 2">
    <name type="scientific">Pisolithus microcarpus 441</name>
    <dbReference type="NCBI Taxonomy" id="765257"/>
    <lineage>
        <taxon>Eukaryota</taxon>
        <taxon>Fungi</taxon>
        <taxon>Dikarya</taxon>
        <taxon>Basidiomycota</taxon>
        <taxon>Agaricomycotina</taxon>
        <taxon>Agaricomycetes</taxon>
        <taxon>Agaricomycetidae</taxon>
        <taxon>Boletales</taxon>
        <taxon>Sclerodermatineae</taxon>
        <taxon>Pisolithaceae</taxon>
        <taxon>Pisolithus</taxon>
    </lineage>
</organism>
<reference evidence="1 2" key="1">
    <citation type="submission" date="2014-04" db="EMBL/GenBank/DDBJ databases">
        <authorList>
            <consortium name="DOE Joint Genome Institute"/>
            <person name="Kuo A."/>
            <person name="Kohler A."/>
            <person name="Costa M.D."/>
            <person name="Nagy L.G."/>
            <person name="Floudas D."/>
            <person name="Copeland A."/>
            <person name="Barry K.W."/>
            <person name="Cichocki N."/>
            <person name="Veneault-Fourrey C."/>
            <person name="LaButti K."/>
            <person name="Lindquist E.A."/>
            <person name="Lipzen A."/>
            <person name="Lundell T."/>
            <person name="Morin E."/>
            <person name="Murat C."/>
            <person name="Sun H."/>
            <person name="Tunlid A."/>
            <person name="Henrissat B."/>
            <person name="Grigoriev I.V."/>
            <person name="Hibbett D.S."/>
            <person name="Martin F."/>
            <person name="Nordberg H.P."/>
            <person name="Cantor M.N."/>
            <person name="Hua S.X."/>
        </authorList>
    </citation>
    <scope>NUCLEOTIDE SEQUENCE [LARGE SCALE GENOMIC DNA]</scope>
    <source>
        <strain evidence="1 2">441</strain>
    </source>
</reference>
<keyword evidence="2" id="KW-1185">Reference proteome</keyword>
<dbReference type="HOGENOM" id="CLU_3069549_0_0_1"/>
<proteinExistence type="predicted"/>
<dbReference type="EMBL" id="KN833685">
    <property type="protein sequence ID" value="KIK31016.1"/>
    <property type="molecule type" value="Genomic_DNA"/>
</dbReference>
<name>A0A0C9ZNV3_9AGAM</name>
<protein>
    <submittedName>
        <fullName evidence="1">Uncharacterized protein</fullName>
    </submittedName>
</protein>
<reference evidence="2" key="2">
    <citation type="submission" date="2015-01" db="EMBL/GenBank/DDBJ databases">
        <title>Evolutionary Origins and Diversification of the Mycorrhizal Mutualists.</title>
        <authorList>
            <consortium name="DOE Joint Genome Institute"/>
            <consortium name="Mycorrhizal Genomics Consortium"/>
            <person name="Kohler A."/>
            <person name="Kuo A."/>
            <person name="Nagy L.G."/>
            <person name="Floudas D."/>
            <person name="Copeland A."/>
            <person name="Barry K.W."/>
            <person name="Cichocki N."/>
            <person name="Veneault-Fourrey C."/>
            <person name="LaButti K."/>
            <person name="Lindquist E.A."/>
            <person name="Lipzen A."/>
            <person name="Lundell T."/>
            <person name="Morin E."/>
            <person name="Murat C."/>
            <person name="Riley R."/>
            <person name="Ohm R."/>
            <person name="Sun H."/>
            <person name="Tunlid A."/>
            <person name="Henrissat B."/>
            <person name="Grigoriev I.V."/>
            <person name="Hibbett D.S."/>
            <person name="Martin F."/>
        </authorList>
    </citation>
    <scope>NUCLEOTIDE SEQUENCE [LARGE SCALE GENOMIC DNA]</scope>
    <source>
        <strain evidence="2">441</strain>
    </source>
</reference>
<evidence type="ECO:0000313" key="1">
    <source>
        <dbReference type="EMBL" id="KIK31016.1"/>
    </source>
</evidence>
<sequence length="53" mass="5807">MVGACGTSGSVYMSQFGRPRLSQLVIIHRVSAVRAARLINNERSRMTTSIGNR</sequence>
<gene>
    <name evidence="1" type="ORF">PISMIDRAFT_669958</name>
</gene>
<accession>A0A0C9ZNV3</accession>
<evidence type="ECO:0000313" key="2">
    <source>
        <dbReference type="Proteomes" id="UP000054018"/>
    </source>
</evidence>